<dbReference type="Pfam" id="PF01381">
    <property type="entry name" value="HTH_3"/>
    <property type="match status" value="1"/>
</dbReference>
<gene>
    <name evidence="2" type="ORF">HKK74_01560</name>
</gene>
<dbReference type="InterPro" id="IPR000943">
    <property type="entry name" value="RNA_pol_sigma70"/>
</dbReference>
<dbReference type="SMART" id="SM00530">
    <property type="entry name" value="HTH_XRE"/>
    <property type="match status" value="1"/>
</dbReference>
<dbReference type="PROSITE" id="PS50943">
    <property type="entry name" value="HTH_CROC1"/>
    <property type="match status" value="1"/>
</dbReference>
<accession>A0ABR7LH54</accession>
<dbReference type="Gene3D" id="1.10.260.40">
    <property type="entry name" value="lambda repressor-like DNA-binding domains"/>
    <property type="match status" value="1"/>
</dbReference>
<feature type="domain" description="HTH cro/C1-type" evidence="1">
    <location>
        <begin position="39"/>
        <end position="94"/>
    </location>
</feature>
<organism evidence="2 3">
    <name type="scientific">Actinomadura alba</name>
    <dbReference type="NCBI Taxonomy" id="406431"/>
    <lineage>
        <taxon>Bacteria</taxon>
        <taxon>Bacillati</taxon>
        <taxon>Actinomycetota</taxon>
        <taxon>Actinomycetes</taxon>
        <taxon>Streptosporangiales</taxon>
        <taxon>Thermomonosporaceae</taxon>
        <taxon>Actinomadura</taxon>
    </lineage>
</organism>
<dbReference type="EMBL" id="JABVEC010000001">
    <property type="protein sequence ID" value="MBC6464191.1"/>
    <property type="molecule type" value="Genomic_DNA"/>
</dbReference>
<reference evidence="2 3" key="1">
    <citation type="submission" date="2020-06" db="EMBL/GenBank/DDBJ databases">
        <title>Actinomadura xiongansis sp. nov., isolated from soil of Baiyangdian.</title>
        <authorList>
            <person name="Zhang X."/>
        </authorList>
    </citation>
    <scope>NUCLEOTIDE SEQUENCE [LARGE SCALE GENOMIC DNA]</scope>
    <source>
        <strain evidence="2 3">HBUM206468</strain>
    </source>
</reference>
<keyword evidence="3" id="KW-1185">Reference proteome</keyword>
<proteinExistence type="predicted"/>
<evidence type="ECO:0000259" key="1">
    <source>
        <dbReference type="PROSITE" id="PS50943"/>
    </source>
</evidence>
<protein>
    <submittedName>
        <fullName evidence="2">Helix-turn-helix transcriptional regulator</fullName>
    </submittedName>
</protein>
<dbReference type="SUPFAM" id="SSF47413">
    <property type="entry name" value="lambda repressor-like DNA-binding domains"/>
    <property type="match status" value="1"/>
</dbReference>
<dbReference type="Proteomes" id="UP000805614">
    <property type="component" value="Unassembled WGS sequence"/>
</dbReference>
<sequence>MDGVKRWADIKHKHIARVGAQEVAEGRDRLLAQARGHRLAETRQRRGMTQAQVADAMGVTASRVSQIERGEVTDVGVDVISRYIIALGGRLELVADFGTERMAVG</sequence>
<name>A0ABR7LH54_9ACTN</name>
<evidence type="ECO:0000313" key="3">
    <source>
        <dbReference type="Proteomes" id="UP000805614"/>
    </source>
</evidence>
<dbReference type="InterPro" id="IPR010982">
    <property type="entry name" value="Lambda_DNA-bd_dom_sf"/>
</dbReference>
<dbReference type="InterPro" id="IPR001387">
    <property type="entry name" value="Cro/C1-type_HTH"/>
</dbReference>
<comment type="caution">
    <text evidence="2">The sequence shown here is derived from an EMBL/GenBank/DDBJ whole genome shotgun (WGS) entry which is preliminary data.</text>
</comment>
<dbReference type="CDD" id="cd00093">
    <property type="entry name" value="HTH_XRE"/>
    <property type="match status" value="1"/>
</dbReference>
<dbReference type="PROSITE" id="PS00716">
    <property type="entry name" value="SIGMA70_2"/>
    <property type="match status" value="1"/>
</dbReference>
<evidence type="ECO:0000313" key="2">
    <source>
        <dbReference type="EMBL" id="MBC6464191.1"/>
    </source>
</evidence>